<dbReference type="GO" id="GO:0009408">
    <property type="term" value="P:response to heat"/>
    <property type="evidence" value="ECO:0007669"/>
    <property type="project" value="InterPro"/>
</dbReference>
<feature type="repeat" description="CXXCXGXG motif" evidence="8">
    <location>
        <begin position="218"/>
        <end position="225"/>
    </location>
</feature>
<dbReference type="AlphaFoldDB" id="A0A1G2R7R8"/>
<dbReference type="InterPro" id="IPR001623">
    <property type="entry name" value="DnaJ_domain"/>
</dbReference>
<evidence type="ECO:0000256" key="5">
    <source>
        <dbReference type="ARBA" id="ARBA00023186"/>
    </source>
</evidence>
<feature type="binding site" evidence="8">
    <location>
        <position position="178"/>
    </location>
    <ligand>
        <name>Zn(2+)</name>
        <dbReference type="ChEBI" id="CHEBI:29105"/>
        <label>2</label>
    </ligand>
</feature>
<feature type="repeat" description="CXXCXGXG motif" evidence="8">
    <location>
        <begin position="178"/>
        <end position="185"/>
    </location>
</feature>
<comment type="caution">
    <text evidence="12">The sequence shown here is derived from an EMBL/GenBank/DDBJ whole genome shotgun (WGS) entry which is preliminary data.</text>
</comment>
<dbReference type="PROSITE" id="PS50076">
    <property type="entry name" value="DNAJ_2"/>
    <property type="match status" value="1"/>
</dbReference>
<dbReference type="NCBIfam" id="TIGR02349">
    <property type="entry name" value="DnaJ_bact"/>
    <property type="match status" value="1"/>
</dbReference>
<dbReference type="GO" id="GO:0005737">
    <property type="term" value="C:cytoplasm"/>
    <property type="evidence" value="ECO:0007669"/>
    <property type="project" value="UniProtKB-SubCell"/>
</dbReference>
<comment type="function">
    <text evidence="8">Participates actively in the response to hyperosmotic and heat shock by preventing the aggregation of stress-denatured proteins and by disaggregating proteins, also in an autonomous, DnaK-independent fashion. Unfolded proteins bind initially to DnaJ; upon interaction with the DnaJ-bound protein, DnaK hydrolyzes its bound ATP, resulting in the formation of a stable complex. GrpE releases ADP from DnaK; ATP binding to DnaK triggers the release of the substrate protein, thus completing the reaction cycle. Several rounds of ATP-dependent interactions between DnaJ, DnaK and GrpE are required for fully efficient folding. Also involved, together with DnaK and GrpE, in the DNA replication of plasmids through activation of initiation proteins.</text>
</comment>
<dbReference type="InterPro" id="IPR008971">
    <property type="entry name" value="HSP40/DnaJ_pept-bd"/>
</dbReference>
<organism evidence="12 13">
    <name type="scientific">Candidatus Wildermuthbacteria bacterium RIFCSPHIGHO2_02_FULL_48_16</name>
    <dbReference type="NCBI Taxonomy" id="1802453"/>
    <lineage>
        <taxon>Bacteria</taxon>
        <taxon>Candidatus Wildermuthiibacteriota</taxon>
    </lineage>
</organism>
<dbReference type="Pfam" id="PF01556">
    <property type="entry name" value="DnaJ_C"/>
    <property type="match status" value="1"/>
</dbReference>
<dbReference type="FunFam" id="2.60.260.20:FF:000005">
    <property type="entry name" value="Chaperone protein dnaJ 1, mitochondrial"/>
    <property type="match status" value="1"/>
</dbReference>
<dbReference type="GO" id="GO:0008270">
    <property type="term" value="F:zinc ion binding"/>
    <property type="evidence" value="ECO:0007669"/>
    <property type="project" value="UniProtKB-UniRule"/>
</dbReference>
<dbReference type="NCBIfam" id="NF008035">
    <property type="entry name" value="PRK10767.1"/>
    <property type="match status" value="1"/>
</dbReference>
<keyword evidence="1 8" id="KW-0479">Metal-binding</keyword>
<evidence type="ECO:0000259" key="10">
    <source>
        <dbReference type="PROSITE" id="PS50076"/>
    </source>
</evidence>
<dbReference type="PRINTS" id="PR00625">
    <property type="entry name" value="JDOMAIN"/>
</dbReference>
<feature type="domain" description="J" evidence="10">
    <location>
        <begin position="5"/>
        <end position="66"/>
    </location>
</feature>
<keyword evidence="5 8" id="KW-0143">Chaperone</keyword>
<name>A0A1G2R7R8_9BACT</name>
<comment type="subcellular location">
    <subcellularLocation>
        <location evidence="8">Cytoplasm</location>
    </subcellularLocation>
</comment>
<dbReference type="InterPro" id="IPR036410">
    <property type="entry name" value="HSP_DnaJ_Cys-rich_dom_sf"/>
</dbReference>
<dbReference type="Proteomes" id="UP000178529">
    <property type="component" value="Unassembled WGS sequence"/>
</dbReference>
<evidence type="ECO:0000259" key="11">
    <source>
        <dbReference type="PROSITE" id="PS51188"/>
    </source>
</evidence>
<dbReference type="Pfam" id="PF00684">
    <property type="entry name" value="DnaJ_CXXCXGXG"/>
    <property type="match status" value="1"/>
</dbReference>
<dbReference type="PANTHER" id="PTHR43096">
    <property type="entry name" value="DNAJ HOMOLOG 1, MITOCHONDRIAL-RELATED"/>
    <property type="match status" value="1"/>
</dbReference>
<dbReference type="HAMAP" id="MF_01152">
    <property type="entry name" value="DnaJ"/>
    <property type="match status" value="1"/>
</dbReference>
<evidence type="ECO:0000256" key="6">
    <source>
        <dbReference type="ARBA" id="ARBA00061004"/>
    </source>
</evidence>
<evidence type="ECO:0000256" key="4">
    <source>
        <dbReference type="ARBA" id="ARBA00022833"/>
    </source>
</evidence>
<dbReference type="Gene3D" id="2.10.230.10">
    <property type="entry name" value="Heat shock protein DnaJ, cysteine-rich domain"/>
    <property type="match status" value="1"/>
</dbReference>
<dbReference type="SMART" id="SM00271">
    <property type="entry name" value="DnaJ"/>
    <property type="match status" value="1"/>
</dbReference>
<dbReference type="GO" id="GO:0006260">
    <property type="term" value="P:DNA replication"/>
    <property type="evidence" value="ECO:0007669"/>
    <property type="project" value="UniProtKB-KW"/>
</dbReference>
<dbReference type="InterPro" id="IPR002939">
    <property type="entry name" value="DnaJ_C"/>
</dbReference>
<keyword evidence="8" id="KW-0346">Stress response</keyword>
<dbReference type="EMBL" id="MHTY01000012">
    <property type="protein sequence ID" value="OHA68880.1"/>
    <property type="molecule type" value="Genomic_DNA"/>
</dbReference>
<evidence type="ECO:0000256" key="3">
    <source>
        <dbReference type="ARBA" id="ARBA00022771"/>
    </source>
</evidence>
<evidence type="ECO:0000313" key="13">
    <source>
        <dbReference type="Proteomes" id="UP000178529"/>
    </source>
</evidence>
<dbReference type="SUPFAM" id="SSF57938">
    <property type="entry name" value="DnaJ/Hsp40 cysteine-rich domain"/>
    <property type="match status" value="1"/>
</dbReference>
<reference evidence="12 13" key="1">
    <citation type="journal article" date="2016" name="Nat. Commun.">
        <title>Thousands of microbial genomes shed light on interconnected biogeochemical processes in an aquifer system.</title>
        <authorList>
            <person name="Anantharaman K."/>
            <person name="Brown C.T."/>
            <person name="Hug L.A."/>
            <person name="Sharon I."/>
            <person name="Castelle C.J."/>
            <person name="Probst A.J."/>
            <person name="Thomas B.C."/>
            <person name="Singh A."/>
            <person name="Wilkins M.J."/>
            <person name="Karaoz U."/>
            <person name="Brodie E.L."/>
            <person name="Williams K.H."/>
            <person name="Hubbard S.S."/>
            <person name="Banfield J.F."/>
        </authorList>
    </citation>
    <scope>NUCLEOTIDE SEQUENCE [LARGE SCALE GENOMIC DNA]</scope>
</reference>
<feature type="repeat" description="CXXCXGXG motif" evidence="8">
    <location>
        <begin position="204"/>
        <end position="211"/>
    </location>
</feature>
<dbReference type="Gene3D" id="1.10.287.110">
    <property type="entry name" value="DnaJ domain"/>
    <property type="match status" value="1"/>
</dbReference>
<evidence type="ECO:0000256" key="7">
    <source>
        <dbReference type="ARBA" id="ARBA00067609"/>
    </source>
</evidence>
<dbReference type="InterPro" id="IPR012724">
    <property type="entry name" value="DnaJ"/>
</dbReference>
<dbReference type="InterPro" id="IPR018253">
    <property type="entry name" value="DnaJ_domain_CS"/>
</dbReference>
<evidence type="ECO:0000256" key="8">
    <source>
        <dbReference type="HAMAP-Rule" id="MF_01152"/>
    </source>
</evidence>
<protein>
    <recommendedName>
        <fullName evidence="7 8">Chaperone protein DnaJ</fullName>
    </recommendedName>
</protein>
<dbReference type="SUPFAM" id="SSF46565">
    <property type="entry name" value="Chaperone J-domain"/>
    <property type="match status" value="1"/>
</dbReference>
<feature type="zinc finger region" description="CR-type" evidence="9">
    <location>
        <begin position="148"/>
        <end position="230"/>
    </location>
</feature>
<dbReference type="CDD" id="cd06257">
    <property type="entry name" value="DnaJ"/>
    <property type="match status" value="1"/>
</dbReference>
<keyword evidence="4 8" id="KW-0862">Zinc</keyword>
<evidence type="ECO:0000256" key="2">
    <source>
        <dbReference type="ARBA" id="ARBA00022737"/>
    </source>
</evidence>
<dbReference type="GO" id="GO:0031072">
    <property type="term" value="F:heat shock protein binding"/>
    <property type="evidence" value="ECO:0007669"/>
    <property type="project" value="InterPro"/>
</dbReference>
<evidence type="ECO:0000313" key="12">
    <source>
        <dbReference type="EMBL" id="OHA68880.1"/>
    </source>
</evidence>
<feature type="binding site" evidence="8">
    <location>
        <position position="218"/>
    </location>
    <ligand>
        <name>Zn(2+)</name>
        <dbReference type="ChEBI" id="CHEBI:29105"/>
        <label>1</label>
    </ligand>
</feature>
<dbReference type="Gene3D" id="2.60.260.20">
    <property type="entry name" value="Urease metallochaperone UreE, N-terminal domain"/>
    <property type="match status" value="2"/>
</dbReference>
<sequence>MPTKDYYKILGITKSASQEEIKKAYYKLAHQFHPDKGGSEEKFKEINEAYQILSDKEKRSQYDRFGRVFEGGMPGGGEPGFGGFRWNWGSGPSSEDFADGEGFGFDFSDLGDMFEDFFGAGEGARTDTKRGRDIEMDLELPLEATLQRREETITLPKFQVCLRCQGMGGEPGTQTKECFSCRGQGQVQKIQRTVFGTFTRLSTCPECQGEGFRPEKPCNVCKGEGRVRGKETLKISIPAGVDTNQVLKFEGKGDMGRKKGKPGDLYVRIKIKPHAVFERRGDDLFVAQPITFSQAVLGDEISVPTAEGINILLKVPAGTESGNVLRVPEKGITRFGRLGRGNMYVELKIKTPKKLTPQQKELLERLKKEGM</sequence>
<feature type="binding site" evidence="8">
    <location>
        <position position="164"/>
    </location>
    <ligand>
        <name>Zn(2+)</name>
        <dbReference type="ChEBI" id="CHEBI:29105"/>
        <label>1</label>
    </ligand>
</feature>
<comment type="cofactor">
    <cofactor evidence="8">
        <name>Zn(2+)</name>
        <dbReference type="ChEBI" id="CHEBI:29105"/>
    </cofactor>
    <text evidence="8">Binds 2 Zn(2+) ions per monomer.</text>
</comment>
<proteinExistence type="inferred from homology"/>
<feature type="binding site" evidence="8">
    <location>
        <position position="204"/>
    </location>
    <ligand>
        <name>Zn(2+)</name>
        <dbReference type="ChEBI" id="CHEBI:29105"/>
        <label>2</label>
    </ligand>
</feature>
<dbReference type="CDD" id="cd10747">
    <property type="entry name" value="DnaJ_C"/>
    <property type="match status" value="1"/>
</dbReference>
<dbReference type="InterPro" id="IPR036869">
    <property type="entry name" value="J_dom_sf"/>
</dbReference>
<comment type="similarity">
    <text evidence="6 8">Belongs to the DnaJ family.</text>
</comment>
<evidence type="ECO:0000256" key="1">
    <source>
        <dbReference type="ARBA" id="ARBA00022723"/>
    </source>
</evidence>
<feature type="binding site" evidence="8">
    <location>
        <position position="221"/>
    </location>
    <ligand>
        <name>Zn(2+)</name>
        <dbReference type="ChEBI" id="CHEBI:29105"/>
        <label>1</label>
    </ligand>
</feature>
<dbReference type="Pfam" id="PF00226">
    <property type="entry name" value="DnaJ"/>
    <property type="match status" value="1"/>
</dbReference>
<dbReference type="PROSITE" id="PS51188">
    <property type="entry name" value="ZF_CR"/>
    <property type="match status" value="1"/>
</dbReference>
<feature type="binding site" evidence="8">
    <location>
        <position position="207"/>
    </location>
    <ligand>
        <name>Zn(2+)</name>
        <dbReference type="ChEBI" id="CHEBI:29105"/>
        <label>2</label>
    </ligand>
</feature>
<dbReference type="CDD" id="cd10719">
    <property type="entry name" value="DnaJ_zf"/>
    <property type="match status" value="1"/>
</dbReference>
<feature type="binding site" evidence="8">
    <location>
        <position position="181"/>
    </location>
    <ligand>
        <name>Zn(2+)</name>
        <dbReference type="ChEBI" id="CHEBI:29105"/>
        <label>2</label>
    </ligand>
</feature>
<feature type="binding site" evidence="8">
    <location>
        <position position="161"/>
    </location>
    <ligand>
        <name>Zn(2+)</name>
        <dbReference type="ChEBI" id="CHEBI:29105"/>
        <label>1</label>
    </ligand>
</feature>
<comment type="domain">
    <text evidence="8">The J domain is necessary and sufficient to stimulate DnaK ATPase activity. Zinc center 1 plays an important role in the autonomous, DnaK-independent chaperone activity of DnaJ. Zinc center 2 is essential for interaction with DnaK and for DnaJ activity.</text>
</comment>
<dbReference type="SUPFAM" id="SSF49493">
    <property type="entry name" value="HSP40/DnaJ peptide-binding domain"/>
    <property type="match status" value="2"/>
</dbReference>
<gene>
    <name evidence="8" type="primary">dnaJ</name>
    <name evidence="12" type="ORF">A3J68_00765</name>
</gene>
<keyword evidence="2 8" id="KW-0677">Repeat</keyword>
<keyword evidence="8" id="KW-0963">Cytoplasm</keyword>
<feature type="repeat" description="CXXCXGXG motif" evidence="8">
    <location>
        <begin position="161"/>
        <end position="168"/>
    </location>
</feature>
<evidence type="ECO:0000256" key="9">
    <source>
        <dbReference type="PROSITE-ProRule" id="PRU00546"/>
    </source>
</evidence>
<dbReference type="GO" id="GO:0042026">
    <property type="term" value="P:protein refolding"/>
    <property type="evidence" value="ECO:0007669"/>
    <property type="project" value="TreeGrafter"/>
</dbReference>
<accession>A0A1G2R7R8</accession>
<keyword evidence="8" id="KW-0235">DNA replication</keyword>
<feature type="domain" description="CR-type" evidence="11">
    <location>
        <begin position="148"/>
        <end position="230"/>
    </location>
</feature>
<dbReference type="FunFam" id="2.10.230.10:FF:000002">
    <property type="entry name" value="Molecular chaperone DnaJ"/>
    <property type="match status" value="1"/>
</dbReference>
<keyword evidence="3 8" id="KW-0863">Zinc-finger</keyword>
<dbReference type="PANTHER" id="PTHR43096:SF10">
    <property type="entry name" value="CHAPERONE PROTEIN DNAJ A6, CHLOROPLASTIC"/>
    <property type="match status" value="1"/>
</dbReference>
<comment type="subunit">
    <text evidence="8">Homodimer.</text>
</comment>
<dbReference type="GO" id="GO:0051082">
    <property type="term" value="F:unfolded protein binding"/>
    <property type="evidence" value="ECO:0007669"/>
    <property type="project" value="UniProtKB-UniRule"/>
</dbReference>
<dbReference type="PROSITE" id="PS00636">
    <property type="entry name" value="DNAJ_1"/>
    <property type="match status" value="1"/>
</dbReference>
<dbReference type="GO" id="GO:0005524">
    <property type="term" value="F:ATP binding"/>
    <property type="evidence" value="ECO:0007669"/>
    <property type="project" value="InterPro"/>
</dbReference>
<dbReference type="InterPro" id="IPR001305">
    <property type="entry name" value="HSP_DnaJ_Cys-rich_dom"/>
</dbReference>